<dbReference type="GO" id="GO:0051016">
    <property type="term" value="P:barbed-end actin filament capping"/>
    <property type="evidence" value="ECO:0007669"/>
    <property type="project" value="TreeGrafter"/>
</dbReference>
<dbReference type="FunCoup" id="K5UZ66">
    <property type="interactions" value="171"/>
</dbReference>
<accession>K5UZ66</accession>
<dbReference type="GO" id="GO:0003785">
    <property type="term" value="F:actin monomer binding"/>
    <property type="evidence" value="ECO:0007669"/>
    <property type="project" value="TreeGrafter"/>
</dbReference>
<dbReference type="FunFam" id="3.40.20.10:FF:000042">
    <property type="entry name" value="Actin depolymerizing protein"/>
    <property type="match status" value="1"/>
</dbReference>
<evidence type="ECO:0000256" key="5">
    <source>
        <dbReference type="ARBA" id="ARBA00023203"/>
    </source>
</evidence>
<evidence type="ECO:0000256" key="7">
    <source>
        <dbReference type="ARBA" id="ARBA00038532"/>
    </source>
</evidence>
<dbReference type="PANTHER" id="PTHR13759">
    <property type="entry name" value="TWINFILIN"/>
    <property type="match status" value="1"/>
</dbReference>
<evidence type="ECO:0000313" key="11">
    <source>
        <dbReference type="Proteomes" id="UP000008370"/>
    </source>
</evidence>
<dbReference type="PROSITE" id="PS51263">
    <property type="entry name" value="ADF_H"/>
    <property type="match status" value="2"/>
</dbReference>
<gene>
    <name evidence="10" type="ORF">PHACADRAFT_256091</name>
</gene>
<dbReference type="AlphaFoldDB" id="K5UZ66"/>
<dbReference type="RefSeq" id="XP_007395781.1">
    <property type="nucleotide sequence ID" value="XM_007395719.1"/>
</dbReference>
<dbReference type="EMBL" id="JH930472">
    <property type="protein sequence ID" value="EKM55456.1"/>
    <property type="molecule type" value="Genomic_DNA"/>
</dbReference>
<dbReference type="OrthoDB" id="10006997at2759"/>
<keyword evidence="4" id="KW-0677">Repeat</keyword>
<evidence type="ECO:0000256" key="8">
    <source>
        <dbReference type="SAM" id="MobiDB-lite"/>
    </source>
</evidence>
<evidence type="ECO:0000259" key="9">
    <source>
        <dbReference type="PROSITE" id="PS51263"/>
    </source>
</evidence>
<dbReference type="Gene3D" id="3.40.20.10">
    <property type="entry name" value="Severin"/>
    <property type="match status" value="2"/>
</dbReference>
<keyword evidence="5" id="KW-0009">Actin-binding</keyword>
<dbReference type="GO" id="GO:0051015">
    <property type="term" value="F:actin filament binding"/>
    <property type="evidence" value="ECO:0007669"/>
    <property type="project" value="TreeGrafter"/>
</dbReference>
<dbReference type="GeneID" id="18916483"/>
<organism evidence="10 11">
    <name type="scientific">Phanerochaete carnosa (strain HHB-10118-sp)</name>
    <name type="common">White-rot fungus</name>
    <name type="synonym">Peniophora carnosa</name>
    <dbReference type="NCBI Taxonomy" id="650164"/>
    <lineage>
        <taxon>Eukaryota</taxon>
        <taxon>Fungi</taxon>
        <taxon>Dikarya</taxon>
        <taxon>Basidiomycota</taxon>
        <taxon>Agaricomycotina</taxon>
        <taxon>Agaricomycetes</taxon>
        <taxon>Polyporales</taxon>
        <taxon>Phanerochaetaceae</taxon>
        <taxon>Phanerochaete</taxon>
    </lineage>
</organism>
<dbReference type="CDD" id="cd11285">
    <property type="entry name" value="ADF_Twf-N_like"/>
    <property type="match status" value="1"/>
</dbReference>
<protein>
    <recommendedName>
        <fullName evidence="9">ADF-H domain-containing protein</fullName>
    </recommendedName>
</protein>
<feature type="domain" description="ADF-H" evidence="9">
    <location>
        <begin position="6"/>
        <end position="136"/>
    </location>
</feature>
<dbReference type="InterPro" id="IPR028458">
    <property type="entry name" value="Twinfilin"/>
</dbReference>
<evidence type="ECO:0000256" key="4">
    <source>
        <dbReference type="ARBA" id="ARBA00022737"/>
    </source>
</evidence>
<sequence>MSATSGITVSPELAATFSDALTSQSVRFLKVSIHNESLVADQSVAPSGSLSDDLDKLGDILEDDIPAYVLVRLDSPPTEWMAISYVPDGAKVRDKMLYASTRNNLTKALGSAPFTDQMFATSKADITADAYARHCASLVAPKPMTPREREMEEIKMAETRSAAYDGSRARKSHVGGKIGFQWSEESEQAVSELERGCEGKLVVLSIDPTNETLVVSLQVNTSADEIGSSLPTSDPAYAFYAWPQSKRREIVFIYSCPSGSPIKLRMLYSSGMLLVYHNAKNLLAPTLATLVTRKVETSDPKEVSELFLKSVVGPELGNDDNASGSATPVHDDQKGFARPKGPARRR</sequence>
<evidence type="ECO:0000256" key="3">
    <source>
        <dbReference type="ARBA" id="ARBA00022490"/>
    </source>
</evidence>
<evidence type="ECO:0000256" key="1">
    <source>
        <dbReference type="ARBA" id="ARBA00004245"/>
    </source>
</evidence>
<keyword evidence="6" id="KW-0206">Cytoskeleton</keyword>
<dbReference type="GO" id="GO:0005737">
    <property type="term" value="C:cytoplasm"/>
    <property type="evidence" value="ECO:0007669"/>
    <property type="project" value="TreeGrafter"/>
</dbReference>
<dbReference type="InterPro" id="IPR002108">
    <property type="entry name" value="ADF-H"/>
</dbReference>
<dbReference type="InterPro" id="IPR029006">
    <property type="entry name" value="ADF-H/Gelsolin-like_dom_sf"/>
</dbReference>
<dbReference type="GO" id="GO:0030042">
    <property type="term" value="P:actin filament depolymerization"/>
    <property type="evidence" value="ECO:0007669"/>
    <property type="project" value="TreeGrafter"/>
</dbReference>
<comment type="similarity">
    <text evidence="2">Belongs to the actin-binding proteins ADF family. Twinfilin subfamily.</text>
</comment>
<name>K5UZ66_PHACS</name>
<comment type="subunit">
    <text evidence="7">Interacts with G-actin; ADP-actin form.</text>
</comment>
<dbReference type="SMART" id="SM00102">
    <property type="entry name" value="ADF"/>
    <property type="match status" value="2"/>
</dbReference>
<dbReference type="CDD" id="cd11284">
    <property type="entry name" value="ADF_Twf-C_like"/>
    <property type="match status" value="1"/>
</dbReference>
<dbReference type="SUPFAM" id="SSF55753">
    <property type="entry name" value="Actin depolymerizing proteins"/>
    <property type="match status" value="2"/>
</dbReference>
<reference evidence="10 11" key="1">
    <citation type="journal article" date="2012" name="BMC Genomics">
        <title>Comparative genomics of the white-rot fungi, Phanerochaete carnosa and P. chrysosporium, to elucidate the genetic basis of the distinct wood types they colonize.</title>
        <authorList>
            <person name="Suzuki H."/>
            <person name="MacDonald J."/>
            <person name="Syed K."/>
            <person name="Salamov A."/>
            <person name="Hori C."/>
            <person name="Aerts A."/>
            <person name="Henrissat B."/>
            <person name="Wiebenga A."/>
            <person name="vanKuyk P.A."/>
            <person name="Barry K."/>
            <person name="Lindquist E."/>
            <person name="LaButti K."/>
            <person name="Lapidus A."/>
            <person name="Lucas S."/>
            <person name="Coutinho P."/>
            <person name="Gong Y."/>
            <person name="Samejima M."/>
            <person name="Mahadevan R."/>
            <person name="Abou-Zaid M."/>
            <person name="de Vries R.P."/>
            <person name="Igarashi K."/>
            <person name="Yadav J.S."/>
            <person name="Grigoriev I.V."/>
            <person name="Master E.R."/>
        </authorList>
    </citation>
    <scope>NUCLEOTIDE SEQUENCE [LARGE SCALE GENOMIC DNA]</scope>
    <source>
        <strain evidence="10 11">HHB-10118-sp</strain>
    </source>
</reference>
<dbReference type="Pfam" id="PF00241">
    <property type="entry name" value="Cofilin_ADF"/>
    <property type="match status" value="2"/>
</dbReference>
<dbReference type="KEGG" id="pco:PHACADRAFT_256091"/>
<keyword evidence="11" id="KW-1185">Reference proteome</keyword>
<dbReference type="InParanoid" id="K5UZ66"/>
<evidence type="ECO:0000313" key="10">
    <source>
        <dbReference type="EMBL" id="EKM55456.1"/>
    </source>
</evidence>
<evidence type="ECO:0000256" key="6">
    <source>
        <dbReference type="ARBA" id="ARBA00023212"/>
    </source>
</evidence>
<dbReference type="Proteomes" id="UP000008370">
    <property type="component" value="Unassembled WGS sequence"/>
</dbReference>
<dbReference type="HOGENOM" id="CLU_031995_0_1_1"/>
<proteinExistence type="inferred from homology"/>
<comment type="subcellular location">
    <subcellularLocation>
        <location evidence="1">Cytoplasm</location>
        <location evidence="1">Cytoskeleton</location>
    </subcellularLocation>
</comment>
<dbReference type="PANTHER" id="PTHR13759:SF1">
    <property type="entry name" value="TWINFILIN"/>
    <property type="match status" value="1"/>
</dbReference>
<dbReference type="GO" id="GO:0005884">
    <property type="term" value="C:actin filament"/>
    <property type="evidence" value="ECO:0007669"/>
    <property type="project" value="TreeGrafter"/>
</dbReference>
<evidence type="ECO:0000256" key="2">
    <source>
        <dbReference type="ARBA" id="ARBA00009557"/>
    </source>
</evidence>
<keyword evidence="3" id="KW-0963">Cytoplasm</keyword>
<dbReference type="STRING" id="650164.K5UZ66"/>
<feature type="domain" description="ADF-H" evidence="9">
    <location>
        <begin position="175"/>
        <end position="313"/>
    </location>
</feature>
<feature type="region of interest" description="Disordered" evidence="8">
    <location>
        <begin position="313"/>
        <end position="346"/>
    </location>
</feature>